<name>A0A6N2ZZL8_STASI</name>
<dbReference type="EC" id="3.5.2.7" evidence="2"/>
<accession>A0A6N2ZZL8</accession>
<dbReference type="SUPFAM" id="SSF51556">
    <property type="entry name" value="Metallo-dependent hydrolases"/>
    <property type="match status" value="1"/>
</dbReference>
<organism evidence="2">
    <name type="scientific">Staphylococcus simulans</name>
    <dbReference type="NCBI Taxonomy" id="1286"/>
    <lineage>
        <taxon>Bacteria</taxon>
        <taxon>Bacillati</taxon>
        <taxon>Bacillota</taxon>
        <taxon>Bacilli</taxon>
        <taxon>Bacillales</taxon>
        <taxon>Staphylococcaceae</taxon>
        <taxon>Staphylococcus</taxon>
    </lineage>
</organism>
<dbReference type="InterPro" id="IPR032466">
    <property type="entry name" value="Metal_Hydrolase"/>
</dbReference>
<dbReference type="GO" id="GO:0050480">
    <property type="term" value="F:imidazolonepropionase activity"/>
    <property type="evidence" value="ECO:0007669"/>
    <property type="project" value="UniProtKB-EC"/>
</dbReference>
<feature type="domain" description="Amidohydrolase-related" evidence="1">
    <location>
        <begin position="49"/>
        <end position="384"/>
    </location>
</feature>
<dbReference type="InterPro" id="IPR011059">
    <property type="entry name" value="Metal-dep_hydrolase_composite"/>
</dbReference>
<evidence type="ECO:0000259" key="1">
    <source>
        <dbReference type="Pfam" id="PF01979"/>
    </source>
</evidence>
<keyword evidence="2" id="KW-0378">Hydrolase</keyword>
<proteinExistence type="predicted"/>
<dbReference type="Gene3D" id="3.20.20.140">
    <property type="entry name" value="Metal-dependent hydrolases"/>
    <property type="match status" value="1"/>
</dbReference>
<dbReference type="SUPFAM" id="SSF51338">
    <property type="entry name" value="Composite domain of metallo-dependent hydrolases"/>
    <property type="match status" value="1"/>
</dbReference>
<dbReference type="InterPro" id="IPR057744">
    <property type="entry name" value="OTAase-like"/>
</dbReference>
<dbReference type="PANTHER" id="PTHR43135:SF3">
    <property type="entry name" value="ALPHA-D-RIBOSE 1-METHYLPHOSPHONATE 5-TRIPHOSPHATE DIPHOSPHATASE"/>
    <property type="match status" value="1"/>
</dbReference>
<protein>
    <submittedName>
        <fullName evidence="2">Imidazolonepropionase</fullName>
        <ecNumber evidence="2">3.5.2.7</ecNumber>
    </submittedName>
</protein>
<reference evidence="2" key="1">
    <citation type="submission" date="2019-11" db="EMBL/GenBank/DDBJ databases">
        <authorList>
            <person name="Feng L."/>
        </authorList>
    </citation>
    <scope>NUCLEOTIDE SEQUENCE</scope>
    <source>
        <strain evidence="2">SsimulansLFYP27</strain>
    </source>
</reference>
<dbReference type="RefSeq" id="WP_156666535.1">
    <property type="nucleotide sequence ID" value="NZ_CACRUO010000020.1"/>
</dbReference>
<gene>
    <name evidence="2" type="primary">hutI_2</name>
    <name evidence="2" type="ORF">SSLFYP27_00749</name>
</gene>
<dbReference type="PANTHER" id="PTHR43135">
    <property type="entry name" value="ALPHA-D-RIBOSE 1-METHYLPHOSPHONATE 5-TRIPHOSPHATE DIPHOSPHATASE"/>
    <property type="match status" value="1"/>
</dbReference>
<sequence length="389" mass="41953">MVKVLFKNAQLFNGETFVDNQSFVVDSETGKFVSSSDNADETVDLKGQFVVPGLINTHTHIVADPYGKVTKLGSPDSNPVTATYMALKNLSDLLSDGVTYIRDVGSIYDVDLELAKLEQQGELLAPGIVASGSPLTMTGGHFCEGSYEVDGVDEVRKFARKLLKKGAGNIKLMATGGVSFSGETPHDVQLSLDELTAAVEEAHHKGRTACAHAQGTEGIKNAILAGVDSIEHAVFLDDETIQLCLDHETFIVPTLIAPYAINQNQELLPDFMVQKSLDIEKAHFESIGKAAKAGIKLAMGTDSGTAMNNFDTHSTFEMELMTRTGATNLQTLQAATINAAKLLKIDNQVGSIEEGKLADFIILDHNPLEDIKALQEQKIVYKKGNKVTK</sequence>
<dbReference type="CDD" id="cd01299">
    <property type="entry name" value="Met_dep_hydrolase_A"/>
    <property type="match status" value="1"/>
</dbReference>
<dbReference type="InterPro" id="IPR051781">
    <property type="entry name" value="Metallo-dep_Hydrolase"/>
</dbReference>
<dbReference type="Gene3D" id="2.30.40.10">
    <property type="entry name" value="Urease, subunit C, domain 1"/>
    <property type="match status" value="1"/>
</dbReference>
<dbReference type="AlphaFoldDB" id="A0A6N2ZZL8"/>
<dbReference type="InterPro" id="IPR006680">
    <property type="entry name" value="Amidohydro-rel"/>
</dbReference>
<evidence type="ECO:0000313" key="2">
    <source>
        <dbReference type="EMBL" id="VYT83388.1"/>
    </source>
</evidence>
<dbReference type="Pfam" id="PF01979">
    <property type="entry name" value="Amidohydro_1"/>
    <property type="match status" value="1"/>
</dbReference>
<dbReference type="EMBL" id="CACRUO010000020">
    <property type="protein sequence ID" value="VYT83388.1"/>
    <property type="molecule type" value="Genomic_DNA"/>
</dbReference>